<accession>C8TDN2</accession>
<gene>
    <name evidence="1" type="ORF">e1012e08.tmp0351</name>
</gene>
<sequence length="199" mass="22464">MRVDSSALIQSRACTKLLITDTSCLLCFRTGQRKIHYVGRPKAFVEPLVRRYSQEVSALFQRLNLPNVACMTSEGGRRVQIWSAVAFSKKTTIQRGRSFLPNIQTRQKLREVSQNRNTDGVRKGTNKLRSLLHAVPLKTGSFENPGVVLRGFHVLRRHVTTPMPGRREALTTKNCSTTGTTNWAIRQLTPRHVDGKQVP</sequence>
<dbReference type="EMBL" id="AM269894">
    <property type="protein sequence ID" value="CAK51368.1"/>
    <property type="molecule type" value="Genomic_DNA"/>
</dbReference>
<dbReference type="AlphaFoldDB" id="C8TDN2"/>
<evidence type="ECO:0000313" key="1">
    <source>
        <dbReference type="EMBL" id="CAK51368.1"/>
    </source>
</evidence>
<evidence type="ECO:0000313" key="2">
    <source>
        <dbReference type="Proteomes" id="UP000243681"/>
    </source>
</evidence>
<protein>
    <submittedName>
        <fullName evidence="1">Uncharacterized protein</fullName>
    </submittedName>
</protein>
<organism evidence="1 2">
    <name type="scientific">Eimeria tenella</name>
    <name type="common">Coccidian parasite</name>
    <dbReference type="NCBI Taxonomy" id="5802"/>
    <lineage>
        <taxon>Eukaryota</taxon>
        <taxon>Sar</taxon>
        <taxon>Alveolata</taxon>
        <taxon>Apicomplexa</taxon>
        <taxon>Conoidasida</taxon>
        <taxon>Coccidia</taxon>
        <taxon>Eucoccidiorida</taxon>
        <taxon>Eimeriorina</taxon>
        <taxon>Eimeriidae</taxon>
        <taxon>Eimeria</taxon>
    </lineage>
</organism>
<proteinExistence type="predicted"/>
<reference evidence="1 2" key="1">
    <citation type="journal article" date="2007" name="Genome Res.">
        <title>Sequencing and analysis of chromosome 1 of Eimeria tenella reveals a unique segmental organization.</title>
        <authorList>
            <person name="Ling K.H."/>
            <person name="Rajandream M.A."/>
            <person name="Rivailler P."/>
            <person name="Ivens A."/>
            <person name="Yap S.J."/>
            <person name="Madeira A.M.B.N."/>
            <person name="Mungall K."/>
            <person name="Billington K."/>
            <person name="Yee W.Y."/>
            <person name="Bankier A.T."/>
            <person name="Carroll F."/>
            <person name="Durham A.M."/>
            <person name="Peters N."/>
            <person name="Loo S.S."/>
            <person name="Mat-Isa M.N."/>
            <person name="Novaes J."/>
            <person name="Quail M."/>
            <person name="Rosli R."/>
            <person name="Shamsudin M.N."/>
            <person name="Sobreira T.J.P."/>
            <person name="Tivey A.R."/>
            <person name="Wai S.F."/>
            <person name="White S."/>
            <person name="Wu X."/>
            <person name="Kerhornou A.X."/>
            <person name="Blake D."/>
            <person name="Mohamed R."/>
            <person name="Shirley M."/>
            <person name="Gruber A."/>
            <person name="Berriman M."/>
            <person name="Tomley F."/>
            <person name="Dear P.H."/>
            <person name="Wan K.L."/>
        </authorList>
    </citation>
    <scope>NUCLEOTIDE SEQUENCE [LARGE SCALE GENOMIC DNA]</scope>
    <source>
        <strain evidence="1 2">Houghton</strain>
    </source>
</reference>
<name>C8TDN2_EIMTE</name>
<dbReference type="Proteomes" id="UP000243681">
    <property type="component" value="Chromosome 1"/>
</dbReference>